<evidence type="ECO:0000313" key="2">
    <source>
        <dbReference type="Proteomes" id="UP000257109"/>
    </source>
</evidence>
<sequence length="172" mass="19857">LNSLSKVVPLFKENLGHVNPGKYPSFTIRIIEISNPDRSLNFHFLVSMLTDFYAFHRSIKNSLCLVSMLNDFYTFHCSIKNFLCSYGLDQNLGLRLRKNAVTIKIKITCELSHILPYRQQVVLPAHPRLSALPSTVDARPAVVHCRRYLYCQNYAPRDSYSVILSVMQYCWP</sequence>
<organism evidence="1 2">
    <name type="scientific">Mucuna pruriens</name>
    <name type="common">Velvet bean</name>
    <name type="synonym">Dolichos pruriens</name>
    <dbReference type="NCBI Taxonomy" id="157652"/>
    <lineage>
        <taxon>Eukaryota</taxon>
        <taxon>Viridiplantae</taxon>
        <taxon>Streptophyta</taxon>
        <taxon>Embryophyta</taxon>
        <taxon>Tracheophyta</taxon>
        <taxon>Spermatophyta</taxon>
        <taxon>Magnoliopsida</taxon>
        <taxon>eudicotyledons</taxon>
        <taxon>Gunneridae</taxon>
        <taxon>Pentapetalae</taxon>
        <taxon>rosids</taxon>
        <taxon>fabids</taxon>
        <taxon>Fabales</taxon>
        <taxon>Fabaceae</taxon>
        <taxon>Papilionoideae</taxon>
        <taxon>50 kb inversion clade</taxon>
        <taxon>NPAAA clade</taxon>
        <taxon>indigoferoid/millettioid clade</taxon>
        <taxon>Phaseoleae</taxon>
        <taxon>Mucuna</taxon>
    </lineage>
</organism>
<gene>
    <name evidence="1" type="ORF">CR513_35885</name>
</gene>
<evidence type="ECO:0000313" key="1">
    <source>
        <dbReference type="EMBL" id="RDX83224.1"/>
    </source>
</evidence>
<reference evidence="1" key="1">
    <citation type="submission" date="2018-05" db="EMBL/GenBank/DDBJ databases">
        <title>Draft genome of Mucuna pruriens seed.</title>
        <authorList>
            <person name="Nnadi N.E."/>
            <person name="Vos R."/>
            <person name="Hasami M.H."/>
            <person name="Devisetty U.K."/>
            <person name="Aguiy J.C."/>
        </authorList>
    </citation>
    <scope>NUCLEOTIDE SEQUENCE [LARGE SCALE GENOMIC DNA]</scope>
    <source>
        <strain evidence="1">JCA_2017</strain>
    </source>
</reference>
<dbReference type="EMBL" id="QJKJ01007423">
    <property type="protein sequence ID" value="RDX83224.1"/>
    <property type="molecule type" value="Genomic_DNA"/>
</dbReference>
<keyword evidence="2" id="KW-1185">Reference proteome</keyword>
<proteinExistence type="predicted"/>
<accession>A0A371FY10</accession>
<protein>
    <submittedName>
        <fullName evidence="1">Uncharacterized protein</fullName>
    </submittedName>
</protein>
<dbReference type="AlphaFoldDB" id="A0A371FY10"/>
<name>A0A371FY10_MUCPR</name>
<dbReference type="Proteomes" id="UP000257109">
    <property type="component" value="Unassembled WGS sequence"/>
</dbReference>
<comment type="caution">
    <text evidence="1">The sequence shown here is derived from an EMBL/GenBank/DDBJ whole genome shotgun (WGS) entry which is preliminary data.</text>
</comment>
<feature type="non-terminal residue" evidence="1">
    <location>
        <position position="1"/>
    </location>
</feature>